<accession>A0AAV8DPR6</accession>
<dbReference type="InterPro" id="IPR036915">
    <property type="entry name" value="Cyclin-like_sf"/>
</dbReference>
<dbReference type="PANTHER" id="PTHR10026">
    <property type="entry name" value="CYCLIN"/>
    <property type="match status" value="1"/>
</dbReference>
<name>A0AAV8DPR6_9POAL</name>
<organism evidence="3 4">
    <name type="scientific">Rhynchospora pubera</name>
    <dbReference type="NCBI Taxonomy" id="906938"/>
    <lineage>
        <taxon>Eukaryota</taxon>
        <taxon>Viridiplantae</taxon>
        <taxon>Streptophyta</taxon>
        <taxon>Embryophyta</taxon>
        <taxon>Tracheophyta</taxon>
        <taxon>Spermatophyta</taxon>
        <taxon>Magnoliopsida</taxon>
        <taxon>Liliopsida</taxon>
        <taxon>Poales</taxon>
        <taxon>Cyperaceae</taxon>
        <taxon>Cyperoideae</taxon>
        <taxon>Rhynchosporeae</taxon>
        <taxon>Rhynchospora</taxon>
    </lineage>
</organism>
<dbReference type="SUPFAM" id="SSF47954">
    <property type="entry name" value="Cyclin-like"/>
    <property type="match status" value="2"/>
</dbReference>
<dbReference type="Proteomes" id="UP001140206">
    <property type="component" value="Chromosome 3"/>
</dbReference>
<dbReference type="GO" id="GO:0016538">
    <property type="term" value="F:cyclin-dependent protein serine/threonine kinase regulator activity"/>
    <property type="evidence" value="ECO:0007669"/>
    <property type="project" value="InterPro"/>
</dbReference>
<feature type="domain" description="Cyclin N-terminal" evidence="2">
    <location>
        <begin position="28"/>
        <end position="148"/>
    </location>
</feature>
<keyword evidence="4" id="KW-1185">Reference proteome</keyword>
<feature type="compositionally biased region" description="Basic and acidic residues" evidence="1">
    <location>
        <begin position="468"/>
        <end position="478"/>
    </location>
</feature>
<dbReference type="GO" id="GO:0006357">
    <property type="term" value="P:regulation of transcription by RNA polymerase II"/>
    <property type="evidence" value="ECO:0007669"/>
    <property type="project" value="InterPro"/>
</dbReference>
<dbReference type="Pfam" id="PF00134">
    <property type="entry name" value="Cyclin_N"/>
    <property type="match status" value="1"/>
</dbReference>
<evidence type="ECO:0000259" key="2">
    <source>
        <dbReference type="Pfam" id="PF00134"/>
    </source>
</evidence>
<comment type="caution">
    <text evidence="3">The sequence shown here is derived from an EMBL/GenBank/DDBJ whole genome shotgun (WGS) entry which is preliminary data.</text>
</comment>
<evidence type="ECO:0000313" key="4">
    <source>
        <dbReference type="Proteomes" id="UP001140206"/>
    </source>
</evidence>
<evidence type="ECO:0000256" key="1">
    <source>
        <dbReference type="SAM" id="MobiDB-lite"/>
    </source>
</evidence>
<dbReference type="Gene3D" id="1.10.472.10">
    <property type="entry name" value="Cyclin-like"/>
    <property type="match status" value="2"/>
</dbReference>
<gene>
    <name evidence="3" type="ORF">LUZ62_053448</name>
</gene>
<reference evidence="3" key="1">
    <citation type="submission" date="2022-08" db="EMBL/GenBank/DDBJ databases">
        <authorList>
            <person name="Marques A."/>
        </authorList>
    </citation>
    <scope>NUCLEOTIDE SEQUENCE</scope>
    <source>
        <strain evidence="3">RhyPub2mFocal</strain>
        <tissue evidence="3">Leaves</tissue>
    </source>
</reference>
<sequence length="489" mass="55590">MRGDMEKRILSWWFDKEMIENSPSRCDGISAEVEAQIRLQYCRFIRSMCTQFRLGTIPTATALMFCHRFYALQSLAKNDWKTIATTCVFLSSKSEDSFRSLDDIVRIAYTSDVQNLPVGAKQKECLQKKRELIEMAERVVLTTLRFDTNVDHFYRPLHNAMKLLGLDSQLRHDVWKLVACWLDTTLCLEHKPEWIAAASLDIMDKLRDLKLPDVRGLPLWSEKFAPEKWDACIHQMVQILRKRNWPEHAKLMGTLVLLHPEPVPNAVSGSEQQPKQATSKVTERKIVTPDSVLDQAEVASKMDDPVLKKDTVVLELSCSSEDAPEQKAPEAKREGLHQGLDKAYAARIREAIRKRKHTREVCPNVGNAQLDVSSEGVDDWIERELESGIIVGSKPVSSKKEAGQRNKVILLDTSCEEDDSWIEKELEEGIIVDSKPAGNKKLRSSGERGAALKLENCFASNLRRGQKRERDTGLDLRSKRQRTGGIVQN</sequence>
<feature type="region of interest" description="Disordered" evidence="1">
    <location>
        <begin position="463"/>
        <end position="489"/>
    </location>
</feature>
<evidence type="ECO:0000313" key="3">
    <source>
        <dbReference type="EMBL" id="KAJ4769191.1"/>
    </source>
</evidence>
<dbReference type="EMBL" id="JAMFTS010000003">
    <property type="protein sequence ID" value="KAJ4769191.1"/>
    <property type="molecule type" value="Genomic_DNA"/>
</dbReference>
<dbReference type="InterPro" id="IPR043198">
    <property type="entry name" value="Cyclin/Ssn8"/>
</dbReference>
<dbReference type="InterPro" id="IPR006671">
    <property type="entry name" value="Cyclin_N"/>
</dbReference>
<protein>
    <submittedName>
        <fullName evidence="3">Cyclin family protein</fullName>
    </submittedName>
</protein>
<dbReference type="AlphaFoldDB" id="A0AAV8DPR6"/>
<proteinExistence type="predicted"/>